<evidence type="ECO:0000256" key="2">
    <source>
        <dbReference type="SAM" id="Phobius"/>
    </source>
</evidence>
<keyword evidence="2" id="KW-0812">Transmembrane</keyword>
<sequence>MSSFNDKPISEGTRKKTEYENKQKSRLALNVQRTDGSILQIQIMVDAKTTQEEEKYQHNTMLAVTPLARLPGHDKLNETLQGALPRPGRIYVFLKNKLWRELEADGKGQLFEVDVAHWRKIAEKKGDADKRDPVCIKQHLILVPMFLQGRFVGDQLSMAYSEVPWTWEYIEWLEKDSGRIKARSQNMAPAWAATAGETQHWKASLIYPATPVKSLVKGLRARDFNIESALEDPADFTPEFSAFKPDALILQLQQRKQELAVKLKRPPPAALPTAEAGTDVLAPNKLRDYPHLVGMILDDPLFALRHTTSRIRDCVDYLQTLNALVPHEPHGRYAQVLYSTLAGPLAKLSDEVDLPKLQKAVFEEAREKCREKLAQRLTTLVDLLDKKLHPVLLDWSYSRNEALLEPYCLLTEALDALNQVPNRSDAMYTGKGYPELIGPINRLVQGLLQGQHPLGALMLAKTADQLPDLVKRLKTLRDSGKEPMPEAMGLSTLMLTASLTGEVDQPSAGKGFAYFLADLLDNFGASVVAQIGRLSQDASKIQLDRLFSPTFVTLAALSPKLAEIKLMPQGQALAQNYVVVGVEGAGLRGGLTDVERQALTRKSYRYATLHDQSGTTVGSTSPRGSGAGRPTLRDVTVIAIPKGNADLANYSTFRVRFGAVTETMEKNKAVPTLMVAFAAYNLWVQIKAYDDLKAGGEWGRGIVGEISASLDLLAALGSHSKLLFGPTFEHQLTKPRFNVEKISTRWAKNLKMQTGSPKLPLLRTVGGVATLGGAILSGWDSYRSLNQGDTDAAAAYGVAAVGSGLWSAYGFGLIVNPYALVAGVVLTIGGTIAANILTDSDMEIVVKKGPFGRQFAEAGILDQALGNSLRFAHLKDQQIAYQQLLGIIGKPQIFVQRLADWQKKAPAAHRKTLQKADSDRAPLPDSGMQCVMPAKQPLTEQDWVIVLSSPLLSMFENDQQFQLIAQEFQSSLRINGLFDVKRYHRVPAAAPKIAALSLDATSVLYILPARLPVAQLSPLDRYNVRVTQGLKVSAQFVLSADEASELLVLPQPSPKSWSAFTPTNRRLPPDNLPTDKAPPYWQIETTELSV</sequence>
<accession>A0A1H1NNI9</accession>
<reference evidence="3 4" key="1">
    <citation type="submission" date="2016-10" db="EMBL/GenBank/DDBJ databases">
        <authorList>
            <person name="de Groot N.N."/>
        </authorList>
    </citation>
    <scope>NUCLEOTIDE SEQUENCE [LARGE SCALE GENOMIC DNA]</scope>
    <source>
        <strain evidence="3 4">LMG 26867</strain>
    </source>
</reference>
<feature type="transmembrane region" description="Helical" evidence="2">
    <location>
        <begin position="761"/>
        <end position="782"/>
    </location>
</feature>
<dbReference type="AlphaFoldDB" id="A0A1H1NNI9"/>
<protein>
    <recommendedName>
        <fullName evidence="5">Transmembrane protein</fullName>
    </recommendedName>
</protein>
<dbReference type="STRING" id="1148509.SAMN05216222_0478"/>
<evidence type="ECO:0000313" key="4">
    <source>
        <dbReference type="Proteomes" id="UP000198481"/>
    </source>
</evidence>
<gene>
    <name evidence="3" type="ORF">SAMN05216222_0478</name>
</gene>
<dbReference type="CDD" id="cd20705">
    <property type="entry name" value="MIX_I"/>
    <property type="match status" value="1"/>
</dbReference>
<evidence type="ECO:0008006" key="5">
    <source>
        <dbReference type="Google" id="ProtNLM"/>
    </source>
</evidence>
<dbReference type="RefSeq" id="WP_092270320.1">
    <property type="nucleotide sequence ID" value="NZ_LT629762.1"/>
</dbReference>
<feature type="region of interest" description="Disordered" evidence="1">
    <location>
        <begin position="1058"/>
        <end position="1078"/>
    </location>
</feature>
<keyword evidence="2" id="KW-1133">Transmembrane helix</keyword>
<dbReference type="Proteomes" id="UP000198481">
    <property type="component" value="Chromosome I"/>
</dbReference>
<dbReference type="EMBL" id="LT629762">
    <property type="protein sequence ID" value="SDS00420.1"/>
    <property type="molecule type" value="Genomic_DNA"/>
</dbReference>
<feature type="transmembrane region" description="Helical" evidence="2">
    <location>
        <begin position="818"/>
        <end position="838"/>
    </location>
</feature>
<evidence type="ECO:0000313" key="3">
    <source>
        <dbReference type="EMBL" id="SDS00420.1"/>
    </source>
</evidence>
<evidence type="ECO:0000256" key="1">
    <source>
        <dbReference type="SAM" id="MobiDB-lite"/>
    </source>
</evidence>
<feature type="region of interest" description="Disordered" evidence="1">
    <location>
        <begin position="1"/>
        <end position="23"/>
    </location>
</feature>
<feature type="transmembrane region" description="Helical" evidence="2">
    <location>
        <begin position="794"/>
        <end position="812"/>
    </location>
</feature>
<name>A0A1H1NNI9_9PSED</name>
<organism evidence="3 4">
    <name type="scientific">Pseudomonas prosekii</name>
    <dbReference type="NCBI Taxonomy" id="1148509"/>
    <lineage>
        <taxon>Bacteria</taxon>
        <taxon>Pseudomonadati</taxon>
        <taxon>Pseudomonadota</taxon>
        <taxon>Gammaproteobacteria</taxon>
        <taxon>Pseudomonadales</taxon>
        <taxon>Pseudomonadaceae</taxon>
        <taxon>Pseudomonas</taxon>
    </lineage>
</organism>
<keyword evidence="2" id="KW-0472">Membrane</keyword>
<proteinExistence type="predicted"/>
<feature type="compositionally biased region" description="Basic and acidic residues" evidence="1">
    <location>
        <begin position="8"/>
        <end position="23"/>
    </location>
</feature>